<organism evidence="1 2">
    <name type="scientific">Nocardia albiluteola</name>
    <dbReference type="NCBI Taxonomy" id="2842303"/>
    <lineage>
        <taxon>Bacteria</taxon>
        <taxon>Bacillati</taxon>
        <taxon>Actinomycetota</taxon>
        <taxon>Actinomycetes</taxon>
        <taxon>Mycobacteriales</taxon>
        <taxon>Nocardiaceae</taxon>
        <taxon>Nocardia</taxon>
    </lineage>
</organism>
<reference evidence="1 2" key="1">
    <citation type="submission" date="2021-06" db="EMBL/GenBank/DDBJ databases">
        <title>Actinomycetes sequencing.</title>
        <authorList>
            <person name="Shan Q."/>
        </authorList>
    </citation>
    <scope>NUCLEOTIDE SEQUENCE [LARGE SCALE GENOMIC DNA]</scope>
    <source>
        <strain evidence="1 2">NEAU-G5</strain>
    </source>
</reference>
<evidence type="ECO:0000313" key="2">
    <source>
        <dbReference type="Proteomes" id="UP000733379"/>
    </source>
</evidence>
<dbReference type="PROSITE" id="PS51257">
    <property type="entry name" value="PROKAR_LIPOPROTEIN"/>
    <property type="match status" value="1"/>
</dbReference>
<gene>
    <name evidence="1" type="ORF">KO481_23490</name>
</gene>
<evidence type="ECO:0000313" key="1">
    <source>
        <dbReference type="EMBL" id="MBU3064484.1"/>
    </source>
</evidence>
<protein>
    <submittedName>
        <fullName evidence="1">DUF2599 domain-containing protein</fullName>
    </submittedName>
</protein>
<comment type="caution">
    <text evidence="1">The sequence shown here is derived from an EMBL/GenBank/DDBJ whole genome shotgun (WGS) entry which is preliminary data.</text>
</comment>
<dbReference type="InterPro" id="IPR019719">
    <property type="entry name" value="DUF2599"/>
</dbReference>
<proteinExistence type="predicted"/>
<keyword evidence="2" id="KW-1185">Reference proteome</keyword>
<dbReference type="Proteomes" id="UP000733379">
    <property type="component" value="Unassembled WGS sequence"/>
</dbReference>
<dbReference type="RefSeq" id="WP_215919732.1">
    <property type="nucleotide sequence ID" value="NZ_JAHKNI010000008.1"/>
</dbReference>
<sequence length="175" mass="18285">MRYGIGRAGAATPVAAALLAAVFVVGGCGAPDESAPVAIGHVGSTVAPPSAPQAAATTSGPAIPTTDAYASSKLIDHTRWTTDSDGRRLHVYPTPAGRKDSYPPALDRAWGEVLTDAPDANTPGMYDQFKCHWQWARLVAPDKPDWNLEPWRPAVGYDATVKALCNPGGPDLPGK</sequence>
<dbReference type="Pfam" id="PF10783">
    <property type="entry name" value="DUF2599"/>
    <property type="match status" value="1"/>
</dbReference>
<dbReference type="EMBL" id="JAHKNI010000008">
    <property type="protein sequence ID" value="MBU3064484.1"/>
    <property type="molecule type" value="Genomic_DNA"/>
</dbReference>
<accession>A0ABS6B5M4</accession>
<name>A0ABS6B5M4_9NOCA</name>